<name>A0A6F9DU87_9ASCI</name>
<dbReference type="CDD" id="cd00223">
    <property type="entry name" value="TOPRIM_TopoIIB_SPO"/>
    <property type="match status" value="1"/>
</dbReference>
<sequence length="306" mass="34566">MCDEPTLKTIAFGHSSTREKFGLIMKVLAKVYKLLQTDQVATKRDLYYEEPQLFKKQTVLDQLVDEIACLLEVPRRWLNVVATSKGCLVGDLTFSGPDAEQVDCSQSTNGVMVPTLVDLVDNFESKTARFILVVEKDATFQRLQDDCFAANMQCIMITGKGVPDVNTRLMIKKMWNALQIPVLGLFDADPHGIEIMCVYRFGSLAQSHDSQSLALPFLKWIGVFPSDIKRLHLPADVVTALTNRAVVKCRDMLTRPYVAHFARLRNELTLMAENRQKAEIQALTRLSAKYLSQVFIPTKIKHGDWI</sequence>
<dbReference type="Gene3D" id="1.10.10.10">
    <property type="entry name" value="Winged helix-like DNA-binding domain superfamily/Winged helix DNA-binding domain"/>
    <property type="match status" value="1"/>
</dbReference>
<dbReference type="PANTHER" id="PTHR10848:SF0">
    <property type="entry name" value="MEIOTIC RECOMBINATION PROTEIN SPO11"/>
    <property type="match status" value="1"/>
</dbReference>
<protein>
    <recommendedName>
        <fullName evidence="5">DNA topoisomerase (ATP-hydrolyzing)</fullName>
        <ecNumber evidence="5">5.6.2.2</ecNumber>
    </recommendedName>
</protein>
<dbReference type="GO" id="GO:0003918">
    <property type="term" value="F:DNA topoisomerase type II (double strand cut, ATP-hydrolyzing) activity"/>
    <property type="evidence" value="ECO:0007669"/>
    <property type="project" value="UniProtKB-UniRule"/>
</dbReference>
<dbReference type="PRINTS" id="PR01551">
    <property type="entry name" value="SPO11HOMOLOG"/>
</dbReference>
<dbReference type="PANTHER" id="PTHR10848">
    <property type="entry name" value="MEIOTIC RECOMBINATION PROTEIN SPO11"/>
    <property type="match status" value="1"/>
</dbReference>
<feature type="active site" description="O-(5'-phospho-DNA)-tyrosine intermediate" evidence="12">
    <location>
        <position position="48"/>
    </location>
</feature>
<dbReference type="GO" id="GO:0005524">
    <property type="term" value="F:ATP binding"/>
    <property type="evidence" value="ECO:0007669"/>
    <property type="project" value="InterPro"/>
</dbReference>
<evidence type="ECO:0000256" key="11">
    <source>
        <dbReference type="ARBA" id="ARBA00023242"/>
    </source>
</evidence>
<dbReference type="GO" id="GO:0046872">
    <property type="term" value="F:metal ion binding"/>
    <property type="evidence" value="ECO:0007669"/>
    <property type="project" value="UniProtKB-KW"/>
</dbReference>
<dbReference type="PROSITE" id="PS52041">
    <property type="entry name" value="TOPO_IIB"/>
    <property type="match status" value="1"/>
</dbReference>
<evidence type="ECO:0000313" key="15">
    <source>
        <dbReference type="EMBL" id="CAB3266536.1"/>
    </source>
</evidence>
<keyword evidence="7" id="KW-0460">Magnesium</keyword>
<evidence type="ECO:0000256" key="3">
    <source>
        <dbReference type="ARBA" id="ARBA00004123"/>
    </source>
</evidence>
<dbReference type="Pfam" id="PF04406">
    <property type="entry name" value="TP6A_N"/>
    <property type="match status" value="1"/>
</dbReference>
<organism evidence="15">
    <name type="scientific">Phallusia mammillata</name>
    <dbReference type="NCBI Taxonomy" id="59560"/>
    <lineage>
        <taxon>Eukaryota</taxon>
        <taxon>Metazoa</taxon>
        <taxon>Chordata</taxon>
        <taxon>Tunicata</taxon>
        <taxon>Ascidiacea</taxon>
        <taxon>Phlebobranchia</taxon>
        <taxon>Ascidiidae</taxon>
        <taxon>Phallusia</taxon>
    </lineage>
</organism>
<dbReference type="InterPro" id="IPR013049">
    <property type="entry name" value="Spo11/TopoVI_A_N"/>
</dbReference>
<feature type="domain" description="Spo11/DNA topoisomerase VI subunit A N-terminal" evidence="13">
    <location>
        <begin position="20"/>
        <end position="80"/>
    </location>
</feature>
<dbReference type="EC" id="5.6.2.2" evidence="5"/>
<evidence type="ECO:0000259" key="13">
    <source>
        <dbReference type="Pfam" id="PF04406"/>
    </source>
</evidence>
<evidence type="ECO:0000256" key="4">
    <source>
        <dbReference type="ARBA" id="ARBA00006559"/>
    </source>
</evidence>
<keyword evidence="10 12" id="KW-0413">Isomerase</keyword>
<dbReference type="AlphaFoldDB" id="A0A6F9DU87"/>
<dbReference type="Pfam" id="PF21180">
    <property type="entry name" value="TOP6A-Spo11_Toprim"/>
    <property type="match status" value="1"/>
</dbReference>
<dbReference type="SUPFAM" id="SSF56726">
    <property type="entry name" value="DNA topoisomerase IV, alpha subunit"/>
    <property type="match status" value="1"/>
</dbReference>
<evidence type="ECO:0000256" key="7">
    <source>
        <dbReference type="ARBA" id="ARBA00022842"/>
    </source>
</evidence>
<dbReference type="Gene3D" id="3.40.1360.10">
    <property type="match status" value="1"/>
</dbReference>
<evidence type="ECO:0000256" key="6">
    <source>
        <dbReference type="ARBA" id="ARBA00022723"/>
    </source>
</evidence>
<evidence type="ECO:0000256" key="10">
    <source>
        <dbReference type="ARBA" id="ARBA00023235"/>
    </source>
</evidence>
<gene>
    <name evidence="15" type="primary">Spo11</name>
</gene>
<evidence type="ECO:0000256" key="8">
    <source>
        <dbReference type="ARBA" id="ARBA00023029"/>
    </source>
</evidence>
<keyword evidence="11" id="KW-0539">Nucleus</keyword>
<dbReference type="GO" id="GO:0042138">
    <property type="term" value="P:meiotic DNA double-strand break formation"/>
    <property type="evidence" value="ECO:0007669"/>
    <property type="project" value="InterPro"/>
</dbReference>
<comment type="cofactor">
    <cofactor evidence="2">
        <name>Mg(2+)</name>
        <dbReference type="ChEBI" id="CHEBI:18420"/>
    </cofactor>
</comment>
<evidence type="ECO:0000259" key="14">
    <source>
        <dbReference type="Pfam" id="PF21180"/>
    </source>
</evidence>
<evidence type="ECO:0000256" key="1">
    <source>
        <dbReference type="ARBA" id="ARBA00000185"/>
    </source>
</evidence>
<dbReference type="GO" id="GO:0000228">
    <property type="term" value="C:nuclear chromosome"/>
    <property type="evidence" value="ECO:0007669"/>
    <property type="project" value="TreeGrafter"/>
</dbReference>
<dbReference type="InterPro" id="IPR013048">
    <property type="entry name" value="Meiotic_Spo11"/>
</dbReference>
<evidence type="ECO:0000256" key="9">
    <source>
        <dbReference type="ARBA" id="ARBA00023125"/>
    </source>
</evidence>
<dbReference type="GO" id="GO:0000706">
    <property type="term" value="P:meiotic DNA double-strand break processing"/>
    <property type="evidence" value="ECO:0007669"/>
    <property type="project" value="TreeGrafter"/>
</dbReference>
<comment type="similarity">
    <text evidence="4 12">Belongs to the TOP6A family.</text>
</comment>
<reference evidence="15" key="1">
    <citation type="submission" date="2020-04" db="EMBL/GenBank/DDBJ databases">
        <authorList>
            <person name="Neveu A P."/>
        </authorList>
    </citation>
    <scope>NUCLEOTIDE SEQUENCE</scope>
    <source>
        <tissue evidence="15">Whole embryo</tissue>
    </source>
</reference>
<accession>A0A6F9DU87</accession>
<dbReference type="GO" id="GO:0003677">
    <property type="term" value="F:DNA binding"/>
    <property type="evidence" value="ECO:0007669"/>
    <property type="project" value="UniProtKB-UniRule"/>
</dbReference>
<dbReference type="GO" id="GO:0007131">
    <property type="term" value="P:reciprocal meiotic recombination"/>
    <property type="evidence" value="ECO:0007669"/>
    <property type="project" value="TreeGrafter"/>
</dbReference>
<proteinExistence type="evidence at transcript level"/>
<keyword evidence="6" id="KW-0479">Metal-binding</keyword>
<evidence type="ECO:0000256" key="5">
    <source>
        <dbReference type="ARBA" id="ARBA00012895"/>
    </source>
</evidence>
<evidence type="ECO:0000256" key="12">
    <source>
        <dbReference type="PROSITE-ProRule" id="PRU01385"/>
    </source>
</evidence>
<dbReference type="InterPro" id="IPR036078">
    <property type="entry name" value="Spo11/TopoVI_A_sf"/>
</dbReference>
<dbReference type="InterPro" id="IPR036388">
    <property type="entry name" value="WH-like_DNA-bd_sf"/>
</dbReference>
<dbReference type="PRINTS" id="PR01550">
    <property type="entry name" value="TOP6AFAMILY"/>
</dbReference>
<keyword evidence="9 12" id="KW-0238">DNA-binding</keyword>
<dbReference type="InterPro" id="IPR034136">
    <property type="entry name" value="TOPRIM_Topo6A/Spo11"/>
</dbReference>
<dbReference type="EMBL" id="LR790674">
    <property type="protein sequence ID" value="CAB3266536.1"/>
    <property type="molecule type" value="mRNA"/>
</dbReference>
<evidence type="ECO:0000256" key="2">
    <source>
        <dbReference type="ARBA" id="ARBA00001946"/>
    </source>
</evidence>
<keyword evidence="8 12" id="KW-0799">Topoisomerase</keyword>
<comment type="catalytic activity">
    <reaction evidence="1 12">
        <text>ATP-dependent breakage, passage and rejoining of double-stranded DNA.</text>
        <dbReference type="EC" id="5.6.2.2"/>
    </reaction>
</comment>
<dbReference type="InterPro" id="IPR002815">
    <property type="entry name" value="Spo11/TopoVI_A"/>
</dbReference>
<comment type="subcellular location">
    <subcellularLocation>
        <location evidence="3">Nucleus</location>
    </subcellularLocation>
</comment>
<feature type="domain" description="Topoisomerase 6 subunit A/Spo11 TOPRIM" evidence="14">
    <location>
        <begin position="130"/>
        <end position="300"/>
    </location>
</feature>